<dbReference type="Proteomes" id="UP000075304">
    <property type="component" value="Unassembled WGS sequence"/>
</dbReference>
<dbReference type="AlphaFoldDB" id="A0A150KE56"/>
<dbReference type="EMBL" id="LQYI01000054">
    <property type="protein sequence ID" value="KYC68781.1"/>
    <property type="molecule type" value="Genomic_DNA"/>
</dbReference>
<accession>A0A150KE56</accession>
<comment type="caution">
    <text evidence="1">The sequence shown here is derived from an EMBL/GenBank/DDBJ whole genome shotgun (WGS) entry which is preliminary data.</text>
</comment>
<name>A0A150KE56_HEYCO</name>
<protein>
    <submittedName>
        <fullName evidence="1">Uncharacterized protein</fullName>
    </submittedName>
</protein>
<organism evidence="1 2">
    <name type="scientific">Heyndrickxia coagulans</name>
    <name type="common">Weizmannia coagulans</name>
    <dbReference type="NCBI Taxonomy" id="1398"/>
    <lineage>
        <taxon>Bacteria</taxon>
        <taxon>Bacillati</taxon>
        <taxon>Bacillota</taxon>
        <taxon>Bacilli</taxon>
        <taxon>Bacillales</taxon>
        <taxon>Bacillaceae</taxon>
        <taxon>Heyndrickxia</taxon>
    </lineage>
</organism>
<gene>
    <name evidence="1" type="ORF">B4099_0459</name>
</gene>
<dbReference type="PATRIC" id="fig|1398.25.peg.3154"/>
<evidence type="ECO:0000313" key="1">
    <source>
        <dbReference type="EMBL" id="KYC68781.1"/>
    </source>
</evidence>
<reference evidence="1 2" key="1">
    <citation type="submission" date="2016-01" db="EMBL/GenBank/DDBJ databases">
        <title>Genome Sequences of Twelve Sporeforming Bacillus Species Isolated from Foods.</title>
        <authorList>
            <person name="Berendsen E.M."/>
            <person name="Wells-Bennik M.H."/>
            <person name="Krawcyk A.O."/>
            <person name="De Jong A."/>
            <person name="Holsappel S."/>
            <person name="Eijlander R.T."/>
            <person name="Kuipers O.P."/>
        </authorList>
    </citation>
    <scope>NUCLEOTIDE SEQUENCE [LARGE SCALE GENOMIC DNA]</scope>
    <source>
        <strain evidence="1 2">B4099</strain>
    </source>
</reference>
<evidence type="ECO:0000313" key="2">
    <source>
        <dbReference type="Proteomes" id="UP000075304"/>
    </source>
</evidence>
<sequence>MLLKITSRSEKGPRFVFCMGIKPAASNAIPSVLALPE</sequence>
<proteinExistence type="predicted"/>